<organism evidence="1">
    <name type="scientific">Acidithiobacillus sulfuriphilus</name>
    <dbReference type="NCBI Taxonomy" id="1867749"/>
    <lineage>
        <taxon>Bacteria</taxon>
        <taxon>Pseudomonadati</taxon>
        <taxon>Pseudomonadota</taxon>
        <taxon>Acidithiobacillia</taxon>
        <taxon>Acidithiobacillales</taxon>
        <taxon>Acidithiobacillaceae</taxon>
        <taxon>Acidithiobacillus</taxon>
    </lineage>
</organism>
<comment type="caution">
    <text evidence="1">The sequence shown here is derived from an EMBL/GenBank/DDBJ whole genome shotgun (WGS) entry which is preliminary data.</text>
</comment>
<protein>
    <submittedName>
        <fullName evidence="1">Uncharacterized protein</fullName>
    </submittedName>
</protein>
<dbReference type="AlphaFoldDB" id="A0A3M8R175"/>
<sequence>MAKAMEAAATEQSGTLNERQWAGLGKVGDAALQAENLLQLLRDILSEIPEAVDADQLLERLKPQLESLRGTAEALLAFLKVDSVEAGAARLRSALQDAQAAHLDESLGEVLQLLGNLHKNGFFASVNALSAEMKCPLIGENPDDMIQKVHAARENLAFWLNSAKEGVGVVGNLVAQMDLPDRLDEIQEMADEWLKLAKRVQKLLQGDAPNLHARLSGLVEMAEILGGQMNIAIGTLRDTVPEVLGNGQLGSALATIGAGGSHWMRIAIRVKALAQGENASLADRMEGLVEQIEHLAGYGETLRFFLAAGKQGLDVARDMIGEANLADKLDDLQDAADQWLKIALRAKALAQGNADNLAERVSGLLDLAESVSQKMQVAAEALAEKGVDIGALLNPRGDMAIAFGTATDMATELWNDGTVKRAVFAISEGVTEWMEVVHVAQAVLQGNAPTFVARVKELMRGLEEAHLIDMLPELFTLLGAIQKSGLLHKVNLIMASVGPMIPSDEAFAAGVQKATRALEQTQREMRGEGSKGGGIFGLIKIVFAKDTQYVLRFAVRFLSTFLRTLKS</sequence>
<dbReference type="OrthoDB" id="5289774at2"/>
<proteinExistence type="predicted"/>
<dbReference type="EMBL" id="RIZI01000162">
    <property type="protein sequence ID" value="RNF62299.1"/>
    <property type="molecule type" value="Genomic_DNA"/>
</dbReference>
<dbReference type="RefSeq" id="WP_123103663.1">
    <property type="nucleotide sequence ID" value="NZ_CP127527.1"/>
</dbReference>
<gene>
    <name evidence="1" type="ORF">EC580_07380</name>
</gene>
<accession>A0A3M8R175</accession>
<evidence type="ECO:0000313" key="1">
    <source>
        <dbReference type="EMBL" id="RNF62299.1"/>
    </source>
</evidence>
<name>A0A3M8R175_9PROT</name>
<reference evidence="1" key="1">
    <citation type="submission" date="2018-10" db="EMBL/GenBank/DDBJ databases">
        <title>Acidithiobacillus sulfuriphilus sp. nov.: an extremely acidophilic sulfur-oxidizing chemolithotroph isolated from a neutral pH environment.</title>
        <authorList>
            <person name="Falagan C."/>
            <person name="Moya-Beltran A."/>
            <person name="Quatrini R."/>
            <person name="Johnson D.B."/>
        </authorList>
    </citation>
    <scope>NUCLEOTIDE SEQUENCE [LARGE SCALE GENOMIC DNA]</scope>
    <source>
        <strain evidence="1">CJ-2</strain>
    </source>
</reference>